<proteinExistence type="predicted"/>
<dbReference type="EMBL" id="JAIVGD010000028">
    <property type="protein sequence ID" value="KAH0739607.1"/>
    <property type="molecule type" value="Genomic_DNA"/>
</dbReference>
<comment type="caution">
    <text evidence="1">The sequence shown here is derived from an EMBL/GenBank/DDBJ whole genome shotgun (WGS) entry which is preliminary data.</text>
</comment>
<protein>
    <submittedName>
        <fullName evidence="1">Uncharacterized protein</fullName>
    </submittedName>
</protein>
<accession>A0ABQ7TZX5</accession>
<keyword evidence="2" id="KW-1185">Reference proteome</keyword>
<gene>
    <name evidence="1" type="ORF">KY290_038312</name>
</gene>
<evidence type="ECO:0000313" key="2">
    <source>
        <dbReference type="Proteomes" id="UP000826656"/>
    </source>
</evidence>
<evidence type="ECO:0000313" key="1">
    <source>
        <dbReference type="EMBL" id="KAH0739607.1"/>
    </source>
</evidence>
<dbReference type="Proteomes" id="UP000826656">
    <property type="component" value="Unassembled WGS sequence"/>
</dbReference>
<name>A0ABQ7TZX5_SOLTU</name>
<organism evidence="1 2">
    <name type="scientific">Solanum tuberosum</name>
    <name type="common">Potato</name>
    <dbReference type="NCBI Taxonomy" id="4113"/>
    <lineage>
        <taxon>Eukaryota</taxon>
        <taxon>Viridiplantae</taxon>
        <taxon>Streptophyta</taxon>
        <taxon>Embryophyta</taxon>
        <taxon>Tracheophyta</taxon>
        <taxon>Spermatophyta</taxon>
        <taxon>Magnoliopsida</taxon>
        <taxon>eudicotyledons</taxon>
        <taxon>Gunneridae</taxon>
        <taxon>Pentapetalae</taxon>
        <taxon>asterids</taxon>
        <taxon>lamiids</taxon>
        <taxon>Solanales</taxon>
        <taxon>Solanaceae</taxon>
        <taxon>Solanoideae</taxon>
        <taxon>Solaneae</taxon>
        <taxon>Solanum</taxon>
    </lineage>
</organism>
<reference evidence="1 2" key="1">
    <citation type="journal article" date="2021" name="bioRxiv">
        <title>Chromosome-scale and haplotype-resolved genome assembly of a tetraploid potato cultivar.</title>
        <authorList>
            <person name="Sun H."/>
            <person name="Jiao W.-B."/>
            <person name="Krause K."/>
            <person name="Campoy J.A."/>
            <person name="Goel M."/>
            <person name="Folz-Donahue K."/>
            <person name="Kukat C."/>
            <person name="Huettel B."/>
            <person name="Schneeberger K."/>
        </authorList>
    </citation>
    <scope>NUCLEOTIDE SEQUENCE [LARGE SCALE GENOMIC DNA]</scope>
    <source>
        <strain evidence="1">SolTubOtavaFocal</strain>
        <tissue evidence="1">Leaves</tissue>
    </source>
</reference>
<sequence>MKFSLCKNFGHDKKGCPIATNGYNTGTSTTRIATTPVSRADTTLEAYTCVTIGVTTLTAAQSARCNGGSSTIGTSDLKRSSKVKRGGANLGYKSPRTTGFRVLFGATGSVIKRFGTSDTLLHCAILKMPAPTNIDLGYKPNGLRWKGGTAVTQRQLQEQSYK</sequence>